<evidence type="ECO:0000313" key="2">
    <source>
        <dbReference type="Proteomes" id="UP000228535"/>
    </source>
</evidence>
<organism evidence="1 2">
    <name type="scientific">Hymenobacter chitinivorans DSM 11115</name>
    <dbReference type="NCBI Taxonomy" id="1121954"/>
    <lineage>
        <taxon>Bacteria</taxon>
        <taxon>Pseudomonadati</taxon>
        <taxon>Bacteroidota</taxon>
        <taxon>Cytophagia</taxon>
        <taxon>Cytophagales</taxon>
        <taxon>Hymenobacteraceae</taxon>
        <taxon>Hymenobacter</taxon>
    </lineage>
</organism>
<name>A0A2M9B942_9BACT</name>
<gene>
    <name evidence="1" type="ORF">CLV45_2807</name>
</gene>
<proteinExistence type="predicted"/>
<sequence>MWVVYPHSGLTRLCYIQTHPHSASRKERKEQRIISIDEVKSVGAAKRILSESGSEEKVGV</sequence>
<dbReference type="Proteomes" id="UP000228535">
    <property type="component" value="Unassembled WGS sequence"/>
</dbReference>
<dbReference type="EMBL" id="PGFA01000002">
    <property type="protein sequence ID" value="PJJ54469.1"/>
    <property type="molecule type" value="Genomic_DNA"/>
</dbReference>
<accession>A0A2M9B942</accession>
<protein>
    <submittedName>
        <fullName evidence="1">Uncharacterized protein</fullName>
    </submittedName>
</protein>
<reference evidence="1 2" key="1">
    <citation type="submission" date="2017-11" db="EMBL/GenBank/DDBJ databases">
        <title>Genomic Encyclopedia of Archaeal and Bacterial Type Strains, Phase II (KMG-II): From Individual Species to Whole Genera.</title>
        <authorList>
            <person name="Goeker M."/>
        </authorList>
    </citation>
    <scope>NUCLEOTIDE SEQUENCE [LARGE SCALE GENOMIC DNA]</scope>
    <source>
        <strain evidence="1 2">DSM 11115</strain>
    </source>
</reference>
<dbReference type="AlphaFoldDB" id="A0A2M9B942"/>
<keyword evidence="2" id="KW-1185">Reference proteome</keyword>
<comment type="caution">
    <text evidence="1">The sequence shown here is derived from an EMBL/GenBank/DDBJ whole genome shotgun (WGS) entry which is preliminary data.</text>
</comment>
<evidence type="ECO:0000313" key="1">
    <source>
        <dbReference type="EMBL" id="PJJ54469.1"/>
    </source>
</evidence>
<dbReference type="RefSeq" id="WP_157807498.1">
    <property type="nucleotide sequence ID" value="NZ_PGFA01000002.1"/>
</dbReference>